<evidence type="ECO:0000256" key="3">
    <source>
        <dbReference type="ARBA" id="ARBA00012916"/>
    </source>
</evidence>
<name>A0A937ACW3_9BACT</name>
<evidence type="ECO:0000256" key="9">
    <source>
        <dbReference type="ARBA" id="ARBA00022962"/>
    </source>
</evidence>
<keyword evidence="6 10" id="KW-0032">Aminotransferase</keyword>
<evidence type="ECO:0000256" key="5">
    <source>
        <dbReference type="ARBA" id="ARBA00022490"/>
    </source>
</evidence>
<dbReference type="Gene3D" id="3.40.50.10490">
    <property type="entry name" value="Glucose-6-phosphate isomerase like protein, domain 1"/>
    <property type="match status" value="2"/>
</dbReference>
<dbReference type="GO" id="GO:0004360">
    <property type="term" value="F:glutamine-fructose-6-phosphate transaminase (isomerizing) activity"/>
    <property type="evidence" value="ECO:0007669"/>
    <property type="project" value="UniProtKB-UniRule"/>
</dbReference>
<keyword evidence="14" id="KW-1185">Reference proteome</keyword>
<accession>A0A937ACW3</accession>
<dbReference type="CDD" id="cd05009">
    <property type="entry name" value="SIS_GlmS_GlmD_2"/>
    <property type="match status" value="1"/>
</dbReference>
<comment type="caution">
    <text evidence="13">The sequence shown here is derived from an EMBL/GenBank/DDBJ whole genome shotgun (WGS) entry which is preliminary data.</text>
</comment>
<evidence type="ECO:0000313" key="14">
    <source>
        <dbReference type="Proteomes" id="UP000642920"/>
    </source>
</evidence>
<keyword evidence="9" id="KW-0315">Glutamine amidotransferase</keyword>
<dbReference type="GO" id="GO:0006487">
    <property type="term" value="P:protein N-linked glycosylation"/>
    <property type="evidence" value="ECO:0007669"/>
    <property type="project" value="TreeGrafter"/>
</dbReference>
<evidence type="ECO:0000256" key="6">
    <source>
        <dbReference type="ARBA" id="ARBA00022576"/>
    </source>
</evidence>
<dbReference type="InterPro" id="IPR035466">
    <property type="entry name" value="GlmS/AgaS_SIS"/>
</dbReference>
<dbReference type="PROSITE" id="PS51278">
    <property type="entry name" value="GATASE_TYPE_2"/>
    <property type="match status" value="1"/>
</dbReference>
<sequence length="612" mass="67512">MCGIVAYIGHRQASDVIIKGLKRLEYRGYDSAGIALMNGDLNIYKKQGKVSELEKHLEGENLSSTIGIGHTRWATHGEPNDVNAHPHFSESGNLAIIHNGIIENYSSLKEELTNKGYTFKSETDSEVFINFIEDIYKNSKDVSLEEAVRLALTKVVGAYAIVIMSKDNPEQLIAARKGSPLVIGVGKDEFFLASDATPIVEYTNEVIYVNDYEIALIKDGKVSVRDTKDVKMTPYIQKVDLELEAIEKGGFEHFMLKEIYEQPKSIKDCFRGRLKANDGKLVLGGIREYSNALINAERIVIVACGTSWHAGLVAEYIFEEFCRIPVEVEYASEFRYRNPVIKEGDIMFAISQSGETADTLAAMELAKSKGAVVLGVCNVVGSSISRVSHEGVYTHAGPEIGVASTKAFTAQLTVLTMIALRVAHRKGTLAEQRYREILVDLENIPNKVAKALETDKQVEKIAALFKDARNFLYLGRGYNFPVALEGALKLKEISYIHAEGYPAAEMKHGPIALIDEEMPVVFIATRDSSYDKIVSNIQEVKARKGKVIAIVSEGDSLIPGMVDHTIEVPGTHEALMPMVATIPLQLLSYHIAVMRGTNVDQPRNLAKSVTVE</sequence>
<dbReference type="GO" id="GO:0005975">
    <property type="term" value="P:carbohydrate metabolic process"/>
    <property type="evidence" value="ECO:0007669"/>
    <property type="project" value="UniProtKB-UniRule"/>
</dbReference>
<comment type="subcellular location">
    <subcellularLocation>
        <location evidence="2 10">Cytoplasm</location>
    </subcellularLocation>
</comment>
<evidence type="ECO:0000256" key="2">
    <source>
        <dbReference type="ARBA" id="ARBA00004496"/>
    </source>
</evidence>
<keyword evidence="5 10" id="KW-0963">Cytoplasm</keyword>
<dbReference type="InterPro" id="IPR046348">
    <property type="entry name" value="SIS_dom_sf"/>
</dbReference>
<gene>
    <name evidence="10 13" type="primary">glmS</name>
    <name evidence="13" type="ORF">JKP34_01540</name>
</gene>
<dbReference type="GO" id="GO:0006047">
    <property type="term" value="P:UDP-N-acetylglucosamine metabolic process"/>
    <property type="evidence" value="ECO:0007669"/>
    <property type="project" value="TreeGrafter"/>
</dbReference>
<dbReference type="EC" id="2.6.1.16" evidence="3 10"/>
<dbReference type="FunFam" id="3.40.50.10490:FF:000002">
    <property type="entry name" value="Glutamine--fructose-6-phosphate aminotransferase [isomerizing]"/>
    <property type="match status" value="1"/>
</dbReference>
<dbReference type="Gene3D" id="3.60.20.10">
    <property type="entry name" value="Glutamine Phosphoribosylpyrophosphate, subunit 1, domain 1"/>
    <property type="match status" value="1"/>
</dbReference>
<dbReference type="GO" id="GO:0097367">
    <property type="term" value="F:carbohydrate derivative binding"/>
    <property type="evidence" value="ECO:0007669"/>
    <property type="project" value="InterPro"/>
</dbReference>
<feature type="domain" description="SIS" evidence="12">
    <location>
        <begin position="289"/>
        <end position="428"/>
    </location>
</feature>
<dbReference type="InterPro" id="IPR017932">
    <property type="entry name" value="GATase_2_dom"/>
</dbReference>
<dbReference type="Pfam" id="PF01380">
    <property type="entry name" value="SIS"/>
    <property type="match status" value="2"/>
</dbReference>
<evidence type="ECO:0000259" key="11">
    <source>
        <dbReference type="PROSITE" id="PS51278"/>
    </source>
</evidence>
<evidence type="ECO:0000256" key="10">
    <source>
        <dbReference type="HAMAP-Rule" id="MF_00164"/>
    </source>
</evidence>
<evidence type="ECO:0000259" key="12">
    <source>
        <dbReference type="PROSITE" id="PS51464"/>
    </source>
</evidence>
<dbReference type="FunFam" id="3.60.20.10:FF:000006">
    <property type="entry name" value="Glutamine--fructose-6-phosphate aminotransferase [isomerizing]"/>
    <property type="match status" value="1"/>
</dbReference>
<dbReference type="GO" id="GO:0006002">
    <property type="term" value="P:fructose 6-phosphate metabolic process"/>
    <property type="evidence" value="ECO:0007669"/>
    <property type="project" value="TreeGrafter"/>
</dbReference>
<reference evidence="13" key="1">
    <citation type="submission" date="2021-01" db="EMBL/GenBank/DDBJ databases">
        <title>Marivirga sp. nov., isolated from intertidal surface sediments.</title>
        <authorList>
            <person name="Zhang M."/>
        </authorList>
    </citation>
    <scope>NUCLEOTIDE SEQUENCE</scope>
    <source>
        <strain evidence="13">SM1354</strain>
    </source>
</reference>
<evidence type="ECO:0000256" key="4">
    <source>
        <dbReference type="ARBA" id="ARBA00016090"/>
    </source>
</evidence>
<feature type="active site" description="For Fru-6P isomerization activity" evidence="10">
    <location>
        <position position="607"/>
    </location>
</feature>
<dbReference type="PANTHER" id="PTHR10937:SF0">
    <property type="entry name" value="GLUTAMINE--FRUCTOSE-6-PHOSPHATE TRANSAMINASE (ISOMERIZING)"/>
    <property type="match status" value="1"/>
</dbReference>
<dbReference type="PANTHER" id="PTHR10937">
    <property type="entry name" value="GLUCOSAMINE--FRUCTOSE-6-PHOSPHATE AMINOTRANSFERASE, ISOMERIZING"/>
    <property type="match status" value="1"/>
</dbReference>
<proteinExistence type="inferred from homology"/>
<dbReference type="EMBL" id="JAERQG010000001">
    <property type="protein sequence ID" value="MBL0763913.1"/>
    <property type="molecule type" value="Genomic_DNA"/>
</dbReference>
<dbReference type="CDD" id="cd05008">
    <property type="entry name" value="SIS_GlmS_GlmD_1"/>
    <property type="match status" value="1"/>
</dbReference>
<feature type="initiator methionine" description="Removed" evidence="10">
    <location>
        <position position="1"/>
    </location>
</feature>
<dbReference type="PROSITE" id="PS51464">
    <property type="entry name" value="SIS"/>
    <property type="match status" value="2"/>
</dbReference>
<dbReference type="Proteomes" id="UP000642920">
    <property type="component" value="Unassembled WGS sequence"/>
</dbReference>
<dbReference type="InterPro" id="IPR029055">
    <property type="entry name" value="Ntn_hydrolases_N"/>
</dbReference>
<protein>
    <recommendedName>
        <fullName evidence="4 10">Glutamine--fructose-6-phosphate aminotransferase [isomerizing]</fullName>
        <ecNumber evidence="3 10">2.6.1.16</ecNumber>
    </recommendedName>
    <alternativeName>
        <fullName evidence="10">D-fructose-6-phosphate amidotransferase</fullName>
    </alternativeName>
    <alternativeName>
        <fullName evidence="10">GFAT</fullName>
    </alternativeName>
    <alternativeName>
        <fullName evidence="10">Glucosamine-6-phosphate synthase</fullName>
    </alternativeName>
    <alternativeName>
        <fullName evidence="10">Hexosephosphate aminotransferase</fullName>
    </alternativeName>
    <alternativeName>
        <fullName evidence="10">L-glutamine--D-fructose-6-phosphate amidotransferase</fullName>
    </alternativeName>
</protein>
<feature type="domain" description="SIS" evidence="12">
    <location>
        <begin position="461"/>
        <end position="602"/>
    </location>
</feature>
<dbReference type="FunFam" id="3.40.50.10490:FF:000001">
    <property type="entry name" value="Glutamine--fructose-6-phosphate aminotransferase [isomerizing]"/>
    <property type="match status" value="1"/>
</dbReference>
<dbReference type="SUPFAM" id="SSF53697">
    <property type="entry name" value="SIS domain"/>
    <property type="match status" value="1"/>
</dbReference>
<dbReference type="SUPFAM" id="SSF56235">
    <property type="entry name" value="N-terminal nucleophile aminohydrolases (Ntn hydrolases)"/>
    <property type="match status" value="1"/>
</dbReference>
<dbReference type="HAMAP" id="MF_00164">
    <property type="entry name" value="GlmS"/>
    <property type="match status" value="1"/>
</dbReference>
<keyword evidence="7 10" id="KW-0808">Transferase</keyword>
<dbReference type="GO" id="GO:0005829">
    <property type="term" value="C:cytosol"/>
    <property type="evidence" value="ECO:0007669"/>
    <property type="project" value="TreeGrafter"/>
</dbReference>
<evidence type="ECO:0000256" key="7">
    <source>
        <dbReference type="ARBA" id="ARBA00022679"/>
    </source>
</evidence>
<evidence type="ECO:0000313" key="13">
    <source>
        <dbReference type="EMBL" id="MBL0763913.1"/>
    </source>
</evidence>
<dbReference type="NCBIfam" id="TIGR01135">
    <property type="entry name" value="glmS"/>
    <property type="match status" value="1"/>
</dbReference>
<dbReference type="InterPro" id="IPR047084">
    <property type="entry name" value="GFAT_N"/>
</dbReference>
<dbReference type="RefSeq" id="WP_201916999.1">
    <property type="nucleotide sequence ID" value="NZ_JAERQG010000001.1"/>
</dbReference>
<evidence type="ECO:0000256" key="8">
    <source>
        <dbReference type="ARBA" id="ARBA00022737"/>
    </source>
</evidence>
<dbReference type="Pfam" id="PF13522">
    <property type="entry name" value="GATase_6"/>
    <property type="match status" value="1"/>
</dbReference>
<comment type="subunit">
    <text evidence="10">Homodimer.</text>
</comment>
<dbReference type="AlphaFoldDB" id="A0A937ACW3"/>
<dbReference type="InterPro" id="IPR035490">
    <property type="entry name" value="GlmS/FrlB_SIS"/>
</dbReference>
<dbReference type="CDD" id="cd00714">
    <property type="entry name" value="GFAT"/>
    <property type="match status" value="1"/>
</dbReference>
<comment type="function">
    <text evidence="10">Catalyzes the first step in hexosamine metabolism, converting fructose-6P into glucosamine-6P using glutamine as a nitrogen source.</text>
</comment>
<evidence type="ECO:0000256" key="1">
    <source>
        <dbReference type="ARBA" id="ARBA00001031"/>
    </source>
</evidence>
<keyword evidence="8" id="KW-0677">Repeat</keyword>
<dbReference type="InterPro" id="IPR005855">
    <property type="entry name" value="GFAT"/>
</dbReference>
<feature type="active site" description="Nucleophile; for GATase activity" evidence="10">
    <location>
        <position position="2"/>
    </location>
</feature>
<feature type="domain" description="Glutamine amidotransferase type-2" evidence="11">
    <location>
        <begin position="2"/>
        <end position="220"/>
    </location>
</feature>
<comment type="catalytic activity">
    <reaction evidence="1 10">
        <text>D-fructose 6-phosphate + L-glutamine = D-glucosamine 6-phosphate + L-glutamate</text>
        <dbReference type="Rhea" id="RHEA:13237"/>
        <dbReference type="ChEBI" id="CHEBI:29985"/>
        <dbReference type="ChEBI" id="CHEBI:58359"/>
        <dbReference type="ChEBI" id="CHEBI:58725"/>
        <dbReference type="ChEBI" id="CHEBI:61527"/>
        <dbReference type="EC" id="2.6.1.16"/>
    </reaction>
</comment>
<organism evidence="13 14">
    <name type="scientific">Marivirga atlantica</name>
    <dbReference type="NCBI Taxonomy" id="1548457"/>
    <lineage>
        <taxon>Bacteria</taxon>
        <taxon>Pseudomonadati</taxon>
        <taxon>Bacteroidota</taxon>
        <taxon>Cytophagia</taxon>
        <taxon>Cytophagales</taxon>
        <taxon>Marivirgaceae</taxon>
        <taxon>Marivirga</taxon>
    </lineage>
</organism>
<dbReference type="InterPro" id="IPR001347">
    <property type="entry name" value="SIS_dom"/>
</dbReference>
<dbReference type="NCBIfam" id="NF001484">
    <property type="entry name" value="PRK00331.1"/>
    <property type="match status" value="1"/>
</dbReference>
<dbReference type="GO" id="GO:0046349">
    <property type="term" value="P:amino sugar biosynthetic process"/>
    <property type="evidence" value="ECO:0007669"/>
    <property type="project" value="UniProtKB-ARBA"/>
</dbReference>